<dbReference type="GO" id="GO:0005886">
    <property type="term" value="C:plasma membrane"/>
    <property type="evidence" value="ECO:0007669"/>
    <property type="project" value="UniProtKB-SubCell"/>
</dbReference>
<evidence type="ECO:0000256" key="7">
    <source>
        <dbReference type="SAM" id="Phobius"/>
    </source>
</evidence>
<feature type="region of interest" description="Disordered" evidence="6">
    <location>
        <begin position="509"/>
        <end position="544"/>
    </location>
</feature>
<evidence type="ECO:0000256" key="4">
    <source>
        <dbReference type="ARBA" id="ARBA00022989"/>
    </source>
</evidence>
<feature type="transmembrane region" description="Helical" evidence="7">
    <location>
        <begin position="143"/>
        <end position="163"/>
    </location>
</feature>
<keyword evidence="2" id="KW-1003">Cell membrane</keyword>
<comment type="subcellular location">
    <subcellularLocation>
        <location evidence="1">Cell membrane</location>
        <topology evidence="1">Single-pass membrane protein</topology>
    </subcellularLocation>
</comment>
<dbReference type="Pfam" id="PF04024">
    <property type="entry name" value="PspC"/>
    <property type="match status" value="1"/>
</dbReference>
<dbReference type="PANTHER" id="PTHR33885:SF3">
    <property type="entry name" value="PHAGE SHOCK PROTEIN C"/>
    <property type="match status" value="1"/>
</dbReference>
<evidence type="ECO:0000256" key="3">
    <source>
        <dbReference type="ARBA" id="ARBA00022692"/>
    </source>
</evidence>
<gene>
    <name evidence="9" type="ORF">SAMN06295885_3361</name>
</gene>
<feature type="transmembrane region" description="Helical" evidence="7">
    <location>
        <begin position="304"/>
        <end position="325"/>
    </location>
</feature>
<dbReference type="PANTHER" id="PTHR33885">
    <property type="entry name" value="PHAGE SHOCK PROTEIN C"/>
    <property type="match status" value="1"/>
</dbReference>
<evidence type="ECO:0000313" key="10">
    <source>
        <dbReference type="Proteomes" id="UP000193711"/>
    </source>
</evidence>
<feature type="region of interest" description="Disordered" evidence="6">
    <location>
        <begin position="1"/>
        <end position="56"/>
    </location>
</feature>
<sequence>MTAASTTPPSGGPDEGTAARTTPEAATTTASDPAGAEGGGADGPPPGNGDPGPGPDPAAAENRFFLWLRALDLPRRPGWIGGVCAGIAERLGIDPLIVRGVFVVVAVLGGPAFLFYAAAWLLLPDEDDALPIARLARGELDRVHAAIGVLVLASLLPVAQGFWSLGGAYTGATPWAPAAGRGLWTAVVVGLIIAFVVWIVRRSGRADGAAEPEQVPATTDGRPESVPFPTRPTDARPESPEDVAAWRERQEEWKTEREAFRAQQAATARETARERAEESRLRAAAATAARLERQRIRRAANPRLGFGATLLVLGAATLVGALVSLTASGTTATVAGFASAALVLALAIVTAGFLRRRAVLLVLASLVAVVTAGTAALLPPDRELVSSFGVSGLSNIAPGRYANLTGDLSIVVDPALGNDGGVIDLWQGAGTVSVVAGSAVRLEASSSDANVWLTTLVGDEYRQTEPEDLRYADGRWHWTQTFGDPEAEPFVVRIEQGRGSITVLDETGVATSGTTTGTDGTAPTTGTDTGSTTPTTTEPTEAAR</sequence>
<keyword evidence="5 7" id="KW-0472">Membrane</keyword>
<dbReference type="RefSeq" id="WP_085477737.1">
    <property type="nucleotide sequence ID" value="NZ_FXBM01000003.1"/>
</dbReference>
<feature type="compositionally biased region" description="Pro residues" evidence="6">
    <location>
        <begin position="43"/>
        <end position="56"/>
    </location>
</feature>
<dbReference type="InterPro" id="IPR052027">
    <property type="entry name" value="PspC"/>
</dbReference>
<keyword evidence="4 7" id="KW-1133">Transmembrane helix</keyword>
<evidence type="ECO:0000256" key="5">
    <source>
        <dbReference type="ARBA" id="ARBA00023136"/>
    </source>
</evidence>
<feature type="transmembrane region" description="Helical" evidence="7">
    <location>
        <begin position="358"/>
        <end position="378"/>
    </location>
</feature>
<dbReference type="OrthoDB" id="7359894at2"/>
<feature type="domain" description="Phage shock protein PspC N-terminal" evidence="8">
    <location>
        <begin position="74"/>
        <end position="126"/>
    </location>
</feature>
<dbReference type="STRING" id="1891671.SAMN06295885_3361"/>
<dbReference type="EMBL" id="FXBM01000003">
    <property type="protein sequence ID" value="SMH49596.1"/>
    <property type="molecule type" value="Genomic_DNA"/>
</dbReference>
<feature type="transmembrane region" description="Helical" evidence="7">
    <location>
        <begin position="101"/>
        <end position="123"/>
    </location>
</feature>
<feature type="compositionally biased region" description="Basic and acidic residues" evidence="6">
    <location>
        <begin position="233"/>
        <end position="250"/>
    </location>
</feature>
<evidence type="ECO:0000313" key="9">
    <source>
        <dbReference type="EMBL" id="SMH49596.1"/>
    </source>
</evidence>
<keyword evidence="10" id="KW-1185">Reference proteome</keyword>
<evidence type="ECO:0000259" key="8">
    <source>
        <dbReference type="Pfam" id="PF04024"/>
    </source>
</evidence>
<feature type="compositionally biased region" description="Low complexity" evidence="6">
    <location>
        <begin position="18"/>
        <end position="35"/>
    </location>
</feature>
<name>A0A1X7PDZ9_9MICO</name>
<accession>A0A1X7PDZ9</accession>
<feature type="region of interest" description="Disordered" evidence="6">
    <location>
        <begin position="208"/>
        <end position="250"/>
    </location>
</feature>
<protein>
    <submittedName>
        <fullName evidence="9">Phage shock protein C (PspC) family protein</fullName>
    </submittedName>
</protein>
<keyword evidence="3 7" id="KW-0812">Transmembrane</keyword>
<proteinExistence type="predicted"/>
<evidence type="ECO:0000256" key="2">
    <source>
        <dbReference type="ARBA" id="ARBA00022475"/>
    </source>
</evidence>
<dbReference type="InterPro" id="IPR007168">
    <property type="entry name" value="Phageshock_PspC_N"/>
</dbReference>
<evidence type="ECO:0000256" key="6">
    <source>
        <dbReference type="SAM" id="MobiDB-lite"/>
    </source>
</evidence>
<feature type="transmembrane region" description="Helical" evidence="7">
    <location>
        <begin position="183"/>
        <end position="200"/>
    </location>
</feature>
<reference evidence="10" key="1">
    <citation type="submission" date="2017-04" db="EMBL/GenBank/DDBJ databases">
        <authorList>
            <person name="Varghese N."/>
            <person name="Submissions S."/>
        </authorList>
    </citation>
    <scope>NUCLEOTIDE SEQUENCE [LARGE SCALE GENOMIC DNA]</scope>
    <source>
        <strain evidence="10">VKM Ac-2121</strain>
    </source>
</reference>
<dbReference type="AlphaFoldDB" id="A0A1X7PDZ9"/>
<feature type="transmembrane region" description="Helical" evidence="7">
    <location>
        <begin position="331"/>
        <end position="351"/>
    </location>
</feature>
<organism evidence="9 10">
    <name type="scientific">Rathayibacter oskolensis</name>
    <dbReference type="NCBI Taxonomy" id="1891671"/>
    <lineage>
        <taxon>Bacteria</taxon>
        <taxon>Bacillati</taxon>
        <taxon>Actinomycetota</taxon>
        <taxon>Actinomycetes</taxon>
        <taxon>Micrococcales</taxon>
        <taxon>Microbacteriaceae</taxon>
        <taxon>Rathayibacter</taxon>
    </lineage>
</organism>
<dbReference type="Proteomes" id="UP000193711">
    <property type="component" value="Unassembled WGS sequence"/>
</dbReference>
<evidence type="ECO:0000256" key="1">
    <source>
        <dbReference type="ARBA" id="ARBA00004162"/>
    </source>
</evidence>